<evidence type="ECO:0000259" key="3">
    <source>
        <dbReference type="Pfam" id="PF16344"/>
    </source>
</evidence>
<dbReference type="FunFam" id="2.60.120.1440:FF:000001">
    <property type="entry name" value="Putative anti-sigma factor"/>
    <property type="match status" value="1"/>
</dbReference>
<dbReference type="InterPro" id="IPR012373">
    <property type="entry name" value="Ferrdict_sens_TM"/>
</dbReference>
<dbReference type="PANTHER" id="PTHR30273:SF2">
    <property type="entry name" value="PROTEIN FECR"/>
    <property type="match status" value="1"/>
</dbReference>
<dbReference type="PANTHER" id="PTHR30273">
    <property type="entry name" value="PERIPLASMIC SIGNAL SENSOR AND SIGMA FACTOR ACTIVATOR FECR-RELATED"/>
    <property type="match status" value="1"/>
</dbReference>
<evidence type="ECO:0000259" key="2">
    <source>
        <dbReference type="Pfam" id="PF04773"/>
    </source>
</evidence>
<reference evidence="5" key="1">
    <citation type="submission" date="2020-04" db="EMBL/GenBank/DDBJ databases">
        <authorList>
            <person name="Kittiwongwattana C."/>
        </authorList>
    </citation>
    <scope>NUCLEOTIDE SEQUENCE [LARGE SCALE GENOMIC DNA]</scope>
    <source>
        <strain evidence="5">1310</strain>
    </source>
</reference>
<dbReference type="Pfam" id="PF04773">
    <property type="entry name" value="FecR"/>
    <property type="match status" value="1"/>
</dbReference>
<dbReference type="RefSeq" id="WP_168803219.1">
    <property type="nucleotide sequence ID" value="NZ_CP051205.1"/>
</dbReference>
<keyword evidence="1" id="KW-1133">Transmembrane helix</keyword>
<dbReference type="AlphaFoldDB" id="A0AAE6ZDT7"/>
<keyword evidence="1" id="KW-0812">Transmembrane</keyword>
<feature type="domain" description="FecR protein" evidence="2">
    <location>
        <begin position="179"/>
        <end position="275"/>
    </location>
</feature>
<dbReference type="Pfam" id="PF16344">
    <property type="entry name" value="FecR_C"/>
    <property type="match status" value="1"/>
</dbReference>
<name>A0AAE6ZDT7_9BACT</name>
<evidence type="ECO:0000256" key="1">
    <source>
        <dbReference type="SAM" id="Phobius"/>
    </source>
</evidence>
<dbReference type="Proteomes" id="UP000502421">
    <property type="component" value="Chromosome"/>
</dbReference>
<organism evidence="4 5">
    <name type="scientific">Chitinophaga oryzae</name>
    <dbReference type="NCBI Taxonomy" id="2725414"/>
    <lineage>
        <taxon>Bacteria</taxon>
        <taxon>Pseudomonadati</taxon>
        <taxon>Bacteroidota</taxon>
        <taxon>Chitinophagia</taxon>
        <taxon>Chitinophagales</taxon>
        <taxon>Chitinophagaceae</taxon>
        <taxon>Chitinophaga</taxon>
    </lineage>
</organism>
<proteinExistence type="predicted"/>
<keyword evidence="1" id="KW-0472">Membrane</keyword>
<gene>
    <name evidence="4" type="ORF">HF329_06340</name>
</gene>
<dbReference type="Gene3D" id="2.60.120.1440">
    <property type="match status" value="1"/>
</dbReference>
<dbReference type="InterPro" id="IPR032508">
    <property type="entry name" value="FecR_C"/>
</dbReference>
<feature type="domain" description="Protein FecR C-terminal" evidence="3">
    <location>
        <begin position="323"/>
        <end position="389"/>
    </location>
</feature>
<evidence type="ECO:0000313" key="5">
    <source>
        <dbReference type="Proteomes" id="UP000502421"/>
    </source>
</evidence>
<dbReference type="KEGG" id="coy:HF329_06340"/>
<dbReference type="Gene3D" id="3.55.50.30">
    <property type="match status" value="1"/>
</dbReference>
<dbReference type="GO" id="GO:0016989">
    <property type="term" value="F:sigma factor antagonist activity"/>
    <property type="evidence" value="ECO:0007669"/>
    <property type="project" value="TreeGrafter"/>
</dbReference>
<feature type="transmembrane region" description="Helical" evidence="1">
    <location>
        <begin position="83"/>
        <end position="103"/>
    </location>
</feature>
<sequence length="391" mass="42651">MDQSRIIYLVGRYLEKGLTEAEQAEFGQLLRDQESYDALLAAFDALAGDLDISVPPDGALLPILHTALASDRPPVQVASHRRWYWPAAAAAVLAMVVCSYLWLSRPATTGLAHNGTEKHNILPGKEGAILTLADGSEVVLDSLGNGTIARQNGAQLVLANAQLSYQPAGTSAETATYNTITTPRGRQFRVVLSDGTAVWLNAASSLRYPTVFGEEERQVEVKGEAYFEVAPDTKKPFHVNINQKADILVLGTHFNVNAYDNEEALAATLMEGAVRVSAPVPGKAAEVVLRPGQQARISAAANRITVKEHADVDNVIAWKNGLFNFDGADFADIMRQLERWYDIEVVYEKGTPDIEFEGQMTRDVPLNGLLTILSRSGIQFRLEGRKLIVQP</sequence>
<dbReference type="InterPro" id="IPR006860">
    <property type="entry name" value="FecR"/>
</dbReference>
<accession>A0AAE6ZDT7</accession>
<protein>
    <submittedName>
        <fullName evidence="4">FecR domain-containing protein</fullName>
    </submittedName>
</protein>
<evidence type="ECO:0000313" key="4">
    <source>
        <dbReference type="EMBL" id="QJB30941.1"/>
    </source>
</evidence>
<dbReference type="EMBL" id="CP051205">
    <property type="protein sequence ID" value="QJB30941.1"/>
    <property type="molecule type" value="Genomic_DNA"/>
</dbReference>